<sequence length="245" mass="27368">MVTVKDGERLDDLLGRPGKIIQSDDVFSFSLDAVLLAEFVWVPIQKGQLVDLCAGTGAIPLFLSYRTKGTITGVEIQSKLVDMANRSMAVNRLEERIQVVEGDVKTAATQLGHARYDVVTCNPPYFLANETSLRNQNEHHTIARHEVLCTLEDCIKTASQLVKPGGKVAFVHRPERLLDILTLMRAYRIEPKRMQLVYPKAGREANTLLIEGSKDGKAGLKILPPFVVYEEDDTYTEEMRVILDA</sequence>
<dbReference type="Pfam" id="PF05175">
    <property type="entry name" value="MTS"/>
    <property type="match status" value="1"/>
</dbReference>
<name>A0ABW2PPQ5_9BACL</name>
<dbReference type="GO" id="GO:0008168">
    <property type="term" value="F:methyltransferase activity"/>
    <property type="evidence" value="ECO:0007669"/>
    <property type="project" value="UniProtKB-KW"/>
</dbReference>
<evidence type="ECO:0000259" key="1">
    <source>
        <dbReference type="Pfam" id="PF05175"/>
    </source>
</evidence>
<dbReference type="PANTHER" id="PTHR47739">
    <property type="entry name" value="TRNA1(VAL) (ADENINE(37)-N6)-METHYLTRANSFERASE"/>
    <property type="match status" value="1"/>
</dbReference>
<dbReference type="Proteomes" id="UP001596439">
    <property type="component" value="Unassembled WGS sequence"/>
</dbReference>
<proteinExistence type="predicted"/>
<dbReference type="PANTHER" id="PTHR47739:SF1">
    <property type="entry name" value="TRNA1(VAL) (ADENINE(37)-N6)-METHYLTRANSFERASE"/>
    <property type="match status" value="1"/>
</dbReference>
<dbReference type="CDD" id="cd02440">
    <property type="entry name" value="AdoMet_MTases"/>
    <property type="match status" value="1"/>
</dbReference>
<dbReference type="Gene3D" id="3.40.50.150">
    <property type="entry name" value="Vaccinia Virus protein VP39"/>
    <property type="match status" value="1"/>
</dbReference>
<gene>
    <name evidence="2" type="ORF">ACFQO8_14280</name>
</gene>
<dbReference type="RefSeq" id="WP_214791176.1">
    <property type="nucleotide sequence ID" value="NZ_JANIEL010000105.1"/>
</dbReference>
<organism evidence="2 3">
    <name type="scientific">Exiguobacterium aestuarii</name>
    <dbReference type="NCBI Taxonomy" id="273527"/>
    <lineage>
        <taxon>Bacteria</taxon>
        <taxon>Bacillati</taxon>
        <taxon>Bacillota</taxon>
        <taxon>Bacilli</taxon>
        <taxon>Bacillales</taxon>
        <taxon>Bacillales Family XII. Incertae Sedis</taxon>
        <taxon>Exiguobacterium</taxon>
    </lineage>
</organism>
<keyword evidence="2" id="KW-0808">Transferase</keyword>
<dbReference type="GO" id="GO:0032259">
    <property type="term" value="P:methylation"/>
    <property type="evidence" value="ECO:0007669"/>
    <property type="project" value="UniProtKB-KW"/>
</dbReference>
<accession>A0ABW2PPQ5</accession>
<dbReference type="InterPro" id="IPR007848">
    <property type="entry name" value="Small_mtfrase_dom"/>
</dbReference>
<dbReference type="InterPro" id="IPR050210">
    <property type="entry name" value="tRNA_Adenine-N(6)_MTase"/>
</dbReference>
<keyword evidence="3" id="KW-1185">Reference proteome</keyword>
<protein>
    <submittedName>
        <fullName evidence="2">tRNA1(Val) (Adenine(37)-N6)-methyltransferase</fullName>
        <ecNumber evidence="2">2.1.1.223</ecNumber>
    </submittedName>
</protein>
<dbReference type="InterPro" id="IPR029063">
    <property type="entry name" value="SAM-dependent_MTases_sf"/>
</dbReference>
<dbReference type="EMBL" id="JBHTCE010000006">
    <property type="protein sequence ID" value="MFC7391302.1"/>
    <property type="molecule type" value="Genomic_DNA"/>
</dbReference>
<reference evidence="3" key="1">
    <citation type="journal article" date="2019" name="Int. J. Syst. Evol. Microbiol.">
        <title>The Global Catalogue of Microorganisms (GCM) 10K type strain sequencing project: providing services to taxonomists for standard genome sequencing and annotation.</title>
        <authorList>
            <consortium name="The Broad Institute Genomics Platform"/>
            <consortium name="The Broad Institute Genome Sequencing Center for Infectious Disease"/>
            <person name="Wu L."/>
            <person name="Ma J."/>
        </authorList>
    </citation>
    <scope>NUCLEOTIDE SEQUENCE [LARGE SCALE GENOMIC DNA]</scope>
    <source>
        <strain evidence="3">CCUG 55590</strain>
    </source>
</reference>
<keyword evidence="2" id="KW-0489">Methyltransferase</keyword>
<evidence type="ECO:0000313" key="3">
    <source>
        <dbReference type="Proteomes" id="UP001596439"/>
    </source>
</evidence>
<comment type="caution">
    <text evidence="2">The sequence shown here is derived from an EMBL/GenBank/DDBJ whole genome shotgun (WGS) entry which is preliminary data.</text>
</comment>
<feature type="domain" description="Methyltransferase small" evidence="1">
    <location>
        <begin position="35"/>
        <end position="133"/>
    </location>
</feature>
<dbReference type="EC" id="2.1.1.223" evidence="2"/>
<dbReference type="SUPFAM" id="SSF53335">
    <property type="entry name" value="S-adenosyl-L-methionine-dependent methyltransferases"/>
    <property type="match status" value="1"/>
</dbReference>
<evidence type="ECO:0000313" key="2">
    <source>
        <dbReference type="EMBL" id="MFC7391302.1"/>
    </source>
</evidence>